<proteinExistence type="predicted"/>
<name>A0ABT6VIF8_9GAMM</name>
<gene>
    <name evidence="1" type="ORF">QLQ84_08105</name>
</gene>
<protein>
    <submittedName>
        <fullName evidence="1">Uncharacterized protein</fullName>
    </submittedName>
</protein>
<reference evidence="1 2" key="1">
    <citation type="submission" date="2023-04" db="EMBL/GenBank/DDBJ databases">
        <title>Halomonas strains isolated from rhizosphere soil.</title>
        <authorList>
            <person name="Xu L."/>
            <person name="Sun J.-Q."/>
        </authorList>
    </citation>
    <scope>NUCLEOTIDE SEQUENCE [LARGE SCALE GENOMIC DNA]</scope>
    <source>
        <strain evidence="1 2">LN1S58</strain>
    </source>
</reference>
<dbReference type="Proteomes" id="UP001244242">
    <property type="component" value="Unassembled WGS sequence"/>
</dbReference>
<dbReference type="EMBL" id="JASCQO010000035">
    <property type="protein sequence ID" value="MDI5933755.1"/>
    <property type="molecule type" value="Genomic_DNA"/>
</dbReference>
<accession>A0ABT6VIF8</accession>
<dbReference type="RefSeq" id="WP_282721257.1">
    <property type="nucleotide sequence ID" value="NZ_JASCQO010000035.1"/>
</dbReference>
<organism evidence="1 2">
    <name type="scientific">Halomonas kalidii</name>
    <dbReference type="NCBI Taxonomy" id="3043293"/>
    <lineage>
        <taxon>Bacteria</taxon>
        <taxon>Pseudomonadati</taxon>
        <taxon>Pseudomonadota</taxon>
        <taxon>Gammaproteobacteria</taxon>
        <taxon>Oceanospirillales</taxon>
        <taxon>Halomonadaceae</taxon>
        <taxon>Halomonas</taxon>
    </lineage>
</organism>
<keyword evidence="2" id="KW-1185">Reference proteome</keyword>
<sequence length="43" mass="4876">MKYLLPISQNETVILTLRKEGMGQMHAAYLAYIEVTHRIADGV</sequence>
<evidence type="ECO:0000313" key="2">
    <source>
        <dbReference type="Proteomes" id="UP001244242"/>
    </source>
</evidence>
<evidence type="ECO:0000313" key="1">
    <source>
        <dbReference type="EMBL" id="MDI5933755.1"/>
    </source>
</evidence>
<comment type="caution">
    <text evidence="1">The sequence shown here is derived from an EMBL/GenBank/DDBJ whole genome shotgun (WGS) entry which is preliminary data.</text>
</comment>